<proteinExistence type="predicted"/>
<dbReference type="EMBL" id="KK106557">
    <property type="protein sequence ID" value="KIY91542.1"/>
    <property type="molecule type" value="Genomic_DNA"/>
</dbReference>
<sequence length="75" mass="7157">TVHKAQAAAAQGASGLRAAAACPPKPVEAMCTSPSQRGCAGGRVQPPLQATADLAATASQGAAAKSVGSFTATAH</sequence>
<dbReference type="AlphaFoldDB" id="A0A0D2IUB5"/>
<evidence type="ECO:0000313" key="1">
    <source>
        <dbReference type="EMBL" id="KIY91542.1"/>
    </source>
</evidence>
<accession>A0A0D2IUB5</accession>
<name>A0A0D2IUB5_9CHLO</name>
<protein>
    <submittedName>
        <fullName evidence="1">Uncharacterized protein</fullName>
    </submittedName>
</protein>
<keyword evidence="2" id="KW-1185">Reference proteome</keyword>
<gene>
    <name evidence="1" type="ORF">MNEG_16421</name>
</gene>
<dbReference type="RefSeq" id="XP_013890562.1">
    <property type="nucleotide sequence ID" value="XM_014035108.1"/>
</dbReference>
<evidence type="ECO:0000313" key="2">
    <source>
        <dbReference type="Proteomes" id="UP000054498"/>
    </source>
</evidence>
<dbReference type="GeneID" id="25734179"/>
<dbReference type="KEGG" id="mng:MNEG_16421"/>
<reference evidence="1 2" key="1">
    <citation type="journal article" date="2013" name="BMC Genomics">
        <title>Reconstruction of the lipid metabolism for the microalga Monoraphidium neglectum from its genome sequence reveals characteristics suitable for biofuel production.</title>
        <authorList>
            <person name="Bogen C."/>
            <person name="Al-Dilaimi A."/>
            <person name="Albersmeier A."/>
            <person name="Wichmann J."/>
            <person name="Grundmann M."/>
            <person name="Rupp O."/>
            <person name="Lauersen K.J."/>
            <person name="Blifernez-Klassen O."/>
            <person name="Kalinowski J."/>
            <person name="Goesmann A."/>
            <person name="Mussgnug J.H."/>
            <person name="Kruse O."/>
        </authorList>
    </citation>
    <scope>NUCLEOTIDE SEQUENCE [LARGE SCALE GENOMIC DNA]</scope>
    <source>
        <strain evidence="1 2">SAG 48.87</strain>
    </source>
</reference>
<feature type="non-terminal residue" evidence="1">
    <location>
        <position position="1"/>
    </location>
</feature>
<dbReference type="Proteomes" id="UP000054498">
    <property type="component" value="Unassembled WGS sequence"/>
</dbReference>
<organism evidence="1 2">
    <name type="scientific">Monoraphidium neglectum</name>
    <dbReference type="NCBI Taxonomy" id="145388"/>
    <lineage>
        <taxon>Eukaryota</taxon>
        <taxon>Viridiplantae</taxon>
        <taxon>Chlorophyta</taxon>
        <taxon>core chlorophytes</taxon>
        <taxon>Chlorophyceae</taxon>
        <taxon>CS clade</taxon>
        <taxon>Sphaeropleales</taxon>
        <taxon>Selenastraceae</taxon>
        <taxon>Monoraphidium</taxon>
    </lineage>
</organism>